<gene>
    <name evidence="2" type="ORF">JF539_18605</name>
</gene>
<sequence>MVDDSMQALRDGGSRTSRLTANWVYGALPFALLLIAFSPFVDGIALPVYLSLPVYMLHQYEEHDADRFLKNINLLLGPKARGLTHASVWTINVIFVWFLLLGVFYVVRVAPGWGVVAAYLMAINALVHIAAAIRTRQGNPGLVTAIVLFLPLSAWIFAIQPASVVQYLAGAALIVALHGGIAFWATRRGA</sequence>
<comment type="caution">
    <text evidence="2">The sequence shown here is derived from an EMBL/GenBank/DDBJ whole genome shotgun (WGS) entry which is preliminary data.</text>
</comment>
<evidence type="ECO:0000313" key="3">
    <source>
        <dbReference type="Proteomes" id="UP000664096"/>
    </source>
</evidence>
<dbReference type="Pfam" id="PF13787">
    <property type="entry name" value="HXXEE"/>
    <property type="match status" value="1"/>
</dbReference>
<keyword evidence="1" id="KW-0812">Transmembrane</keyword>
<name>A0A939J568_9HYPH</name>
<feature type="transmembrane region" description="Helical" evidence="1">
    <location>
        <begin position="140"/>
        <end position="158"/>
    </location>
</feature>
<evidence type="ECO:0000256" key="1">
    <source>
        <dbReference type="SAM" id="Phobius"/>
    </source>
</evidence>
<keyword evidence="1" id="KW-1133">Transmembrane helix</keyword>
<dbReference type="InterPro" id="IPR025671">
    <property type="entry name" value="HXXEE"/>
</dbReference>
<protein>
    <submittedName>
        <fullName evidence="2">HXXEE domain-containing protein</fullName>
    </submittedName>
</protein>
<dbReference type="RefSeq" id="WP_207142220.1">
    <property type="nucleotide sequence ID" value="NZ_JAEKJZ010000004.1"/>
</dbReference>
<feature type="transmembrane region" description="Helical" evidence="1">
    <location>
        <begin position="23"/>
        <end position="50"/>
    </location>
</feature>
<feature type="transmembrane region" description="Helical" evidence="1">
    <location>
        <begin position="113"/>
        <end position="133"/>
    </location>
</feature>
<dbReference type="AlphaFoldDB" id="A0A939J568"/>
<accession>A0A939J568</accession>
<feature type="transmembrane region" description="Helical" evidence="1">
    <location>
        <begin position="86"/>
        <end position="107"/>
    </location>
</feature>
<evidence type="ECO:0000313" key="2">
    <source>
        <dbReference type="EMBL" id="MBN9672372.1"/>
    </source>
</evidence>
<organism evidence="2 3">
    <name type="scientific">Roseibium aggregatum</name>
    <dbReference type="NCBI Taxonomy" id="187304"/>
    <lineage>
        <taxon>Bacteria</taxon>
        <taxon>Pseudomonadati</taxon>
        <taxon>Pseudomonadota</taxon>
        <taxon>Alphaproteobacteria</taxon>
        <taxon>Hyphomicrobiales</taxon>
        <taxon>Stappiaceae</taxon>
        <taxon>Roseibium</taxon>
    </lineage>
</organism>
<reference evidence="2" key="1">
    <citation type="submission" date="2020-12" db="EMBL/GenBank/DDBJ databases">
        <title>Oil enriched cultivation method for isolating marine PHA-producing bacteria.</title>
        <authorList>
            <person name="Zheng W."/>
            <person name="Yu S."/>
            <person name="Huang Y."/>
        </authorList>
    </citation>
    <scope>NUCLEOTIDE SEQUENCE</scope>
    <source>
        <strain evidence="2">SY-2-12</strain>
    </source>
</reference>
<feature type="transmembrane region" description="Helical" evidence="1">
    <location>
        <begin position="164"/>
        <end position="185"/>
    </location>
</feature>
<dbReference type="EMBL" id="JAEKJZ010000004">
    <property type="protein sequence ID" value="MBN9672372.1"/>
    <property type="molecule type" value="Genomic_DNA"/>
</dbReference>
<keyword evidence="1" id="KW-0472">Membrane</keyword>
<dbReference type="Proteomes" id="UP000664096">
    <property type="component" value="Unassembled WGS sequence"/>
</dbReference>
<proteinExistence type="predicted"/>